<sequence>MYYPTPEYLTSPKHQPLFLSQQCHLQDQVFPASTHNYNEPPPLSMSKQHSTPQTNPLWQLNHSPPVQEDSNFLRPPPSRSNSQSRKQIESTVSINTGQKLQKLLDSGNAIYLGVDARDSGRSPTPSAPPPPPTPSRPSRILRTLLCGASLDSFAKLTLVFGVYLGGHTLLTGLGIFFDHRSHYEDYNNSVAILQVVFGFYLSAICLFGFSILWSAWRRSPTAALFFLLLWILTTFSIVVAAALIFFFFFAARAERFRECNAQTVKLSSKKHDPLRKQASQAKIDACVHDAMKRNMELMLQGVVHVIMAGFAGVVIVWAKEYRSRLLEIEELERLREELGVGGEKVGLLIGTAPTGMRSAQSLVSERFENERLDKEEEDGFRLGDRRRVTTLVRGGVATPVTPGVERGHSRNGSGASGSTIGRVL</sequence>
<feature type="region of interest" description="Disordered" evidence="1">
    <location>
        <begin position="32"/>
        <end position="94"/>
    </location>
</feature>
<protein>
    <submittedName>
        <fullName evidence="3">Uncharacterized protein</fullName>
    </submittedName>
</protein>
<dbReference type="OrthoDB" id="5309447at2759"/>
<feature type="compositionally biased region" description="Polar residues" evidence="1">
    <location>
        <begin position="410"/>
        <end position="424"/>
    </location>
</feature>
<reference evidence="3 4" key="1">
    <citation type="journal article" date="2013" name="PLoS Genet.">
        <title>The genome and development-dependent transcriptomes of Pyronema confluens: a window into fungal evolution.</title>
        <authorList>
            <person name="Traeger S."/>
            <person name="Altegoer F."/>
            <person name="Freitag M."/>
            <person name="Gabaldon T."/>
            <person name="Kempken F."/>
            <person name="Kumar A."/>
            <person name="Marcet-Houben M."/>
            <person name="Poggeler S."/>
            <person name="Stajich J.E."/>
            <person name="Nowrousian M."/>
        </authorList>
    </citation>
    <scope>NUCLEOTIDE SEQUENCE [LARGE SCALE GENOMIC DNA]</scope>
    <source>
        <strain evidence="4">CBS 100304</strain>
        <tissue evidence="3">Vegetative mycelium</tissue>
    </source>
</reference>
<feature type="transmembrane region" description="Helical" evidence="2">
    <location>
        <begin position="222"/>
        <end position="249"/>
    </location>
</feature>
<keyword evidence="2" id="KW-0812">Transmembrane</keyword>
<feature type="transmembrane region" description="Helical" evidence="2">
    <location>
        <begin position="189"/>
        <end position="216"/>
    </location>
</feature>
<dbReference type="EMBL" id="HF935437">
    <property type="protein sequence ID" value="CCX08917.1"/>
    <property type="molecule type" value="Genomic_DNA"/>
</dbReference>
<keyword evidence="2" id="KW-1133">Transmembrane helix</keyword>
<feature type="transmembrane region" description="Helical" evidence="2">
    <location>
        <begin position="297"/>
        <end position="318"/>
    </location>
</feature>
<evidence type="ECO:0000256" key="2">
    <source>
        <dbReference type="SAM" id="Phobius"/>
    </source>
</evidence>
<feature type="compositionally biased region" description="Polar residues" evidence="1">
    <location>
        <begin position="45"/>
        <end position="70"/>
    </location>
</feature>
<dbReference type="Proteomes" id="UP000018144">
    <property type="component" value="Unassembled WGS sequence"/>
</dbReference>
<name>U4L1B3_PYROM</name>
<accession>U4L1B3</accession>
<dbReference type="AlphaFoldDB" id="U4L1B3"/>
<evidence type="ECO:0000256" key="1">
    <source>
        <dbReference type="SAM" id="MobiDB-lite"/>
    </source>
</evidence>
<feature type="region of interest" description="Disordered" evidence="1">
    <location>
        <begin position="114"/>
        <end position="138"/>
    </location>
</feature>
<keyword evidence="2" id="KW-0472">Membrane</keyword>
<keyword evidence="4" id="KW-1185">Reference proteome</keyword>
<evidence type="ECO:0000313" key="3">
    <source>
        <dbReference type="EMBL" id="CCX08917.1"/>
    </source>
</evidence>
<feature type="region of interest" description="Disordered" evidence="1">
    <location>
        <begin position="397"/>
        <end position="424"/>
    </location>
</feature>
<gene>
    <name evidence="3" type="ORF">PCON_08510</name>
</gene>
<evidence type="ECO:0000313" key="4">
    <source>
        <dbReference type="Proteomes" id="UP000018144"/>
    </source>
</evidence>
<feature type="transmembrane region" description="Helical" evidence="2">
    <location>
        <begin position="156"/>
        <end position="177"/>
    </location>
</feature>
<feature type="compositionally biased region" description="Pro residues" evidence="1">
    <location>
        <begin position="125"/>
        <end position="135"/>
    </location>
</feature>
<proteinExistence type="predicted"/>
<organism evidence="3 4">
    <name type="scientific">Pyronema omphalodes (strain CBS 100304)</name>
    <name type="common">Pyronema confluens</name>
    <dbReference type="NCBI Taxonomy" id="1076935"/>
    <lineage>
        <taxon>Eukaryota</taxon>
        <taxon>Fungi</taxon>
        <taxon>Dikarya</taxon>
        <taxon>Ascomycota</taxon>
        <taxon>Pezizomycotina</taxon>
        <taxon>Pezizomycetes</taxon>
        <taxon>Pezizales</taxon>
        <taxon>Pyronemataceae</taxon>
        <taxon>Pyronema</taxon>
    </lineage>
</organism>